<dbReference type="InterPro" id="IPR000504">
    <property type="entry name" value="RRM_dom"/>
</dbReference>
<protein>
    <recommendedName>
        <fullName evidence="3">U1 small nuclear ribonucleoprotein 70 kDa</fullName>
    </recommendedName>
</protein>
<dbReference type="InterPro" id="IPR022023">
    <property type="entry name" value="U1snRNP70_N"/>
</dbReference>
<dbReference type="Gene3D" id="3.30.70.330">
    <property type="match status" value="1"/>
</dbReference>
<dbReference type="Pfam" id="PF12220">
    <property type="entry name" value="U1snRNP70_N"/>
    <property type="match status" value="1"/>
</dbReference>
<dbReference type="SMART" id="SM00360">
    <property type="entry name" value="RRM"/>
    <property type="match status" value="1"/>
</dbReference>
<dbReference type="PANTHER" id="PTHR13952">
    <property type="entry name" value="U1 SMALL NUCLEAR RIBONUCLEOPROTEIN 70 KD"/>
    <property type="match status" value="1"/>
</dbReference>
<sequence>MTHLLPPSLLRLFAARPPLEYAAPLVYDPNPNATPQPKDRSLISKRKSIRSPLTGVAATLELVKQEAADRGESTDDIAHESSSANMTLARVTLAEMDAEAKKAAKAEVKQRGLEEYKPHDNTEATPDAYKTLFLARLAYDVTEKDLHREFDMYGPIETIRLVRDREGKSRGYAFIAYERERDMRAAWKDAEGIKINGRRVMVDVERGRTVKDWKPTRLGGGLGGSSRKPKKAPEPSEPTPGPGFAGGGFRGAPRGGFRGRGSFAPRGSYGPPRSFAPQQRGYDNGYNSRPYNAPPPQNASRYNNPRDRDRDRDYPASSYNSRPSYDDPLPPAKRGRY</sequence>
<dbReference type="GO" id="GO:0003729">
    <property type="term" value="F:mRNA binding"/>
    <property type="evidence" value="ECO:0007669"/>
    <property type="project" value="TreeGrafter"/>
</dbReference>
<dbReference type="CDD" id="cd12236">
    <property type="entry name" value="RRM_snRNP70"/>
    <property type="match status" value="1"/>
</dbReference>
<dbReference type="OrthoDB" id="4207594at2759"/>
<keyword evidence="4" id="KW-0694">RNA-binding</keyword>
<gene>
    <name evidence="7" type="ORF">PAN0_014c4901</name>
</gene>
<dbReference type="AlphaFoldDB" id="A0A081CJ32"/>
<dbReference type="InterPro" id="IPR051183">
    <property type="entry name" value="U1_U11-U12_snRNP_70-35kDa"/>
</dbReference>
<dbReference type="InterPro" id="IPR012677">
    <property type="entry name" value="Nucleotide-bd_a/b_plait_sf"/>
</dbReference>
<dbReference type="GO" id="GO:0000398">
    <property type="term" value="P:mRNA splicing, via spliceosome"/>
    <property type="evidence" value="ECO:0007669"/>
    <property type="project" value="TreeGrafter"/>
</dbReference>
<evidence type="ECO:0000256" key="1">
    <source>
        <dbReference type="ARBA" id="ARBA00004324"/>
    </source>
</evidence>
<dbReference type="EMBL" id="DF830081">
    <property type="protein sequence ID" value="GAK66678.1"/>
    <property type="molecule type" value="Genomic_DNA"/>
</dbReference>
<keyword evidence="8" id="KW-1185">Reference proteome</keyword>
<evidence type="ECO:0000256" key="6">
    <source>
        <dbReference type="ARBA" id="ARBA00023274"/>
    </source>
</evidence>
<keyword evidence="6" id="KW-0687">Ribonucleoprotein</keyword>
<proteinExistence type="predicted"/>
<dbReference type="SUPFAM" id="SSF54928">
    <property type="entry name" value="RNA-binding domain, RBD"/>
    <property type="match status" value="1"/>
</dbReference>
<accession>A0A081CJ32</accession>
<dbReference type="Proteomes" id="UP000053758">
    <property type="component" value="Unassembled WGS sequence"/>
</dbReference>
<dbReference type="HOGENOM" id="CLU_045151_5_0_1"/>
<dbReference type="FunFam" id="3.30.70.330:FF:001585">
    <property type="entry name" value="U1 small nuclear ribonucleoprotein 70 kDa"/>
    <property type="match status" value="1"/>
</dbReference>
<evidence type="ECO:0000256" key="5">
    <source>
        <dbReference type="ARBA" id="ARBA00023242"/>
    </source>
</evidence>
<dbReference type="GO" id="GO:0016607">
    <property type="term" value="C:nuclear speck"/>
    <property type="evidence" value="ECO:0007669"/>
    <property type="project" value="UniProtKB-SubCell"/>
</dbReference>
<dbReference type="PANTHER" id="PTHR13952:SF5">
    <property type="entry name" value="U1 SMALL NUCLEAR RIBONUCLEOPROTEIN 70 KDA"/>
    <property type="match status" value="1"/>
</dbReference>
<evidence type="ECO:0000313" key="7">
    <source>
        <dbReference type="EMBL" id="GAK66678.1"/>
    </source>
</evidence>
<dbReference type="Pfam" id="PF00076">
    <property type="entry name" value="RRM_1"/>
    <property type="match status" value="1"/>
</dbReference>
<dbReference type="GO" id="GO:0030619">
    <property type="term" value="F:U1 snRNA binding"/>
    <property type="evidence" value="ECO:0007669"/>
    <property type="project" value="InterPro"/>
</dbReference>
<dbReference type="InterPro" id="IPR035979">
    <property type="entry name" value="RBD_domain_sf"/>
</dbReference>
<evidence type="ECO:0000256" key="4">
    <source>
        <dbReference type="ARBA" id="ARBA00022884"/>
    </source>
</evidence>
<dbReference type="GO" id="GO:0005685">
    <property type="term" value="C:U1 snRNP"/>
    <property type="evidence" value="ECO:0007669"/>
    <property type="project" value="TreeGrafter"/>
</dbReference>
<evidence type="ECO:0000313" key="8">
    <source>
        <dbReference type="Proteomes" id="UP000053758"/>
    </source>
</evidence>
<comment type="subcellular location">
    <subcellularLocation>
        <location evidence="1">Nucleus speckle</location>
    </subcellularLocation>
    <subcellularLocation>
        <location evidence="2">Nucleus</location>
        <location evidence="2">Nucleoplasm</location>
    </subcellularLocation>
</comment>
<name>A0A081CJ32_PSEA2</name>
<dbReference type="GO" id="GO:0071004">
    <property type="term" value="C:U2-type prespliceosome"/>
    <property type="evidence" value="ECO:0007669"/>
    <property type="project" value="TreeGrafter"/>
</dbReference>
<dbReference type="InterPro" id="IPR034143">
    <property type="entry name" value="snRNP70_RRM"/>
</dbReference>
<reference evidence="8" key="1">
    <citation type="journal article" date="2014" name="Genome Announc.">
        <title>Draft Genome Sequence of the Yeast Pseudozyma antarctica Type Strain JCM10317, a Producer of the Glycolipid Biosurfactants, Mannosylerythritol Lipids.</title>
        <authorList>
            <person name="Saika A."/>
            <person name="Koike H."/>
            <person name="Hori T."/>
            <person name="Fukuoka T."/>
            <person name="Sato S."/>
            <person name="Habe H."/>
            <person name="Kitamoto D."/>
            <person name="Morita T."/>
        </authorList>
    </citation>
    <scope>NUCLEOTIDE SEQUENCE [LARGE SCALE GENOMIC DNA]</scope>
    <source>
        <strain evidence="8">JCM 10317</strain>
    </source>
</reference>
<evidence type="ECO:0000256" key="2">
    <source>
        <dbReference type="ARBA" id="ARBA00004642"/>
    </source>
</evidence>
<dbReference type="RefSeq" id="XP_014655093.1">
    <property type="nucleotide sequence ID" value="XM_014799607.1"/>
</dbReference>
<keyword evidence="5" id="KW-0539">Nucleus</keyword>
<organism evidence="7 8">
    <name type="scientific">Pseudozyma antarctica</name>
    <name type="common">Yeast</name>
    <name type="synonym">Candida antarctica</name>
    <dbReference type="NCBI Taxonomy" id="84753"/>
    <lineage>
        <taxon>Eukaryota</taxon>
        <taxon>Fungi</taxon>
        <taxon>Dikarya</taxon>
        <taxon>Basidiomycota</taxon>
        <taxon>Ustilaginomycotina</taxon>
        <taxon>Ustilaginomycetes</taxon>
        <taxon>Ustilaginales</taxon>
        <taxon>Ustilaginaceae</taxon>
        <taxon>Moesziomyces</taxon>
    </lineage>
</organism>
<dbReference type="GO" id="GO:0071011">
    <property type="term" value="C:precatalytic spliceosome"/>
    <property type="evidence" value="ECO:0007669"/>
    <property type="project" value="TreeGrafter"/>
</dbReference>
<dbReference type="GeneID" id="26305672"/>
<evidence type="ECO:0000256" key="3">
    <source>
        <dbReference type="ARBA" id="ARBA00016996"/>
    </source>
</evidence>
<dbReference type="PROSITE" id="PS50102">
    <property type="entry name" value="RRM"/>
    <property type="match status" value="1"/>
</dbReference>